<keyword evidence="5" id="KW-0808">Transferase</keyword>
<dbReference type="CDD" id="cd00082">
    <property type="entry name" value="HisKA"/>
    <property type="match status" value="1"/>
</dbReference>
<comment type="catalytic activity">
    <reaction evidence="1">
        <text>ATP + protein L-histidine = ADP + protein N-phospho-L-histidine.</text>
        <dbReference type="EC" id="2.7.13.3"/>
    </reaction>
</comment>
<evidence type="ECO:0000256" key="12">
    <source>
        <dbReference type="SAM" id="Phobius"/>
    </source>
</evidence>
<dbReference type="Pfam" id="PF02518">
    <property type="entry name" value="HATPase_c"/>
    <property type="match status" value="1"/>
</dbReference>
<dbReference type="PANTHER" id="PTHR45436:SF5">
    <property type="entry name" value="SENSOR HISTIDINE KINASE TRCS"/>
    <property type="match status" value="1"/>
</dbReference>
<reference evidence="15 16" key="1">
    <citation type="submission" date="2015-10" db="EMBL/GenBank/DDBJ databases">
        <authorList>
            <person name="Gilbert D.G."/>
        </authorList>
    </citation>
    <scope>NUCLEOTIDE SEQUENCE [LARGE SCALE GENOMIC DNA]</scope>
    <source>
        <strain evidence="15 16">NRRL B-16712</strain>
    </source>
</reference>
<keyword evidence="8 12" id="KW-1133">Transmembrane helix</keyword>
<evidence type="ECO:0000256" key="7">
    <source>
        <dbReference type="ARBA" id="ARBA00022777"/>
    </source>
</evidence>
<dbReference type="InterPro" id="IPR004358">
    <property type="entry name" value="Sig_transdc_His_kin-like_C"/>
</dbReference>
<dbReference type="Gene3D" id="1.10.287.130">
    <property type="match status" value="1"/>
</dbReference>
<dbReference type="InterPro" id="IPR036097">
    <property type="entry name" value="HisK_dim/P_sf"/>
</dbReference>
<dbReference type="EMBL" id="LLZH01000321">
    <property type="protein sequence ID" value="KUL24416.1"/>
    <property type="molecule type" value="Genomic_DNA"/>
</dbReference>
<dbReference type="SUPFAM" id="SSF55874">
    <property type="entry name" value="ATPase domain of HSP90 chaperone/DNA topoisomerase II/histidine kinase"/>
    <property type="match status" value="1"/>
</dbReference>
<comment type="subcellular location">
    <subcellularLocation>
        <location evidence="2">Cell membrane</location>
    </subcellularLocation>
</comment>
<evidence type="ECO:0000313" key="15">
    <source>
        <dbReference type="EMBL" id="KUL24416.1"/>
    </source>
</evidence>
<dbReference type="PROSITE" id="PS50885">
    <property type="entry name" value="HAMP"/>
    <property type="match status" value="1"/>
</dbReference>
<keyword evidence="16" id="KW-1185">Reference proteome</keyword>
<dbReference type="InterPro" id="IPR003660">
    <property type="entry name" value="HAMP_dom"/>
</dbReference>
<dbReference type="GO" id="GO:0005886">
    <property type="term" value="C:plasma membrane"/>
    <property type="evidence" value="ECO:0007669"/>
    <property type="project" value="UniProtKB-SubCell"/>
</dbReference>
<dbReference type="EC" id="2.7.13.3" evidence="3"/>
<feature type="compositionally biased region" description="Basic and acidic residues" evidence="11">
    <location>
        <begin position="345"/>
        <end position="357"/>
    </location>
</feature>
<evidence type="ECO:0000256" key="4">
    <source>
        <dbReference type="ARBA" id="ARBA00022553"/>
    </source>
</evidence>
<dbReference type="CDD" id="cd06225">
    <property type="entry name" value="HAMP"/>
    <property type="match status" value="1"/>
</dbReference>
<dbReference type="Pfam" id="PF00512">
    <property type="entry name" value="HisKA"/>
    <property type="match status" value="1"/>
</dbReference>
<feature type="domain" description="Histidine kinase" evidence="13">
    <location>
        <begin position="247"/>
        <end position="536"/>
    </location>
</feature>
<evidence type="ECO:0000256" key="6">
    <source>
        <dbReference type="ARBA" id="ARBA00022692"/>
    </source>
</evidence>
<evidence type="ECO:0000256" key="1">
    <source>
        <dbReference type="ARBA" id="ARBA00000085"/>
    </source>
</evidence>
<protein>
    <recommendedName>
        <fullName evidence="3">histidine kinase</fullName>
        <ecNumber evidence="3">2.7.13.3</ecNumber>
    </recommendedName>
</protein>
<dbReference type="InterPro" id="IPR050428">
    <property type="entry name" value="TCS_sensor_his_kinase"/>
</dbReference>
<dbReference type="PROSITE" id="PS50109">
    <property type="entry name" value="HIS_KIN"/>
    <property type="match status" value="1"/>
</dbReference>
<dbReference type="GO" id="GO:0000155">
    <property type="term" value="F:phosphorelay sensor kinase activity"/>
    <property type="evidence" value="ECO:0007669"/>
    <property type="project" value="InterPro"/>
</dbReference>
<dbReference type="SMART" id="SM00304">
    <property type="entry name" value="HAMP"/>
    <property type="match status" value="1"/>
</dbReference>
<evidence type="ECO:0000256" key="10">
    <source>
        <dbReference type="ARBA" id="ARBA00023136"/>
    </source>
</evidence>
<evidence type="ECO:0000256" key="2">
    <source>
        <dbReference type="ARBA" id="ARBA00004236"/>
    </source>
</evidence>
<dbReference type="SMART" id="SM00388">
    <property type="entry name" value="HisKA"/>
    <property type="match status" value="1"/>
</dbReference>
<evidence type="ECO:0000256" key="9">
    <source>
        <dbReference type="ARBA" id="ARBA00023012"/>
    </source>
</evidence>
<organism evidence="15 16">
    <name type="scientific">Actinoplanes awajinensis subsp. mycoplanecinus</name>
    <dbReference type="NCBI Taxonomy" id="135947"/>
    <lineage>
        <taxon>Bacteria</taxon>
        <taxon>Bacillati</taxon>
        <taxon>Actinomycetota</taxon>
        <taxon>Actinomycetes</taxon>
        <taxon>Micromonosporales</taxon>
        <taxon>Micromonosporaceae</taxon>
        <taxon>Actinoplanes</taxon>
    </lineage>
</organism>
<evidence type="ECO:0000259" key="14">
    <source>
        <dbReference type="PROSITE" id="PS50885"/>
    </source>
</evidence>
<evidence type="ECO:0000256" key="8">
    <source>
        <dbReference type="ARBA" id="ARBA00022989"/>
    </source>
</evidence>
<dbReference type="InterPro" id="IPR036890">
    <property type="entry name" value="HATPase_C_sf"/>
</dbReference>
<dbReference type="Proteomes" id="UP000053244">
    <property type="component" value="Unassembled WGS sequence"/>
</dbReference>
<feature type="compositionally biased region" description="Low complexity" evidence="11">
    <location>
        <begin position="283"/>
        <end position="302"/>
    </location>
</feature>
<gene>
    <name evidence="15" type="ORF">ADL15_43500</name>
</gene>
<dbReference type="InterPro" id="IPR003594">
    <property type="entry name" value="HATPase_dom"/>
</dbReference>
<keyword evidence="10 12" id="KW-0472">Membrane</keyword>
<dbReference type="Pfam" id="PF00672">
    <property type="entry name" value="HAMP"/>
    <property type="match status" value="1"/>
</dbReference>
<dbReference type="SMART" id="SM00387">
    <property type="entry name" value="HATPase_c"/>
    <property type="match status" value="1"/>
</dbReference>
<sequence>MLQLLRRRLGVRMRSAIAAGIVVIVASLGVGAILLVTARGILLDNVTTAANDRAAQVTTALTSGNTGALEVALRTSRAGRSLAQVVTTGGEVVGASAAIEGAAAMSTLRPAVGRRLTETKDLRLGEGEPWRILAIGVDSPSGQRVVLVAESMDAVADSTEAILTAMLLGLPVLAVVVGVATFLFVGRTLRPVEAMRRQAATITATNLHARLPLPAADDEIAALATTMNTMLDRIETSAAAQRRFVSDASHELRSPLTTIRANADLLAGAVRKRPPAVEEEAGGARNRSGAAGEAVGEEVGAVRNRASAAGEETGAVRNRSGAAGEAAGGVRGPAGAAEDESGVARAERDDADERSARSIERIRAESARMSRLVEDLLLLARVDDQPAPPRHEDVDLDDLVFAERERVGVEHPALRIEGGVSPVRVVGDPDQLTRVLRNLVDNTVRHARERVTIGVGARDGHGEIVVGNDGPAIPAADRERIFDRFVRLDDSRSREGGGAGLGLAIAREIITAHQGTLTIDDLAEGAAMRMRLPVGLQ</sequence>
<dbReference type="PRINTS" id="PR00344">
    <property type="entry name" value="BCTRLSENSOR"/>
</dbReference>
<keyword evidence="6 12" id="KW-0812">Transmembrane</keyword>
<dbReference type="RefSeq" id="WP_232344914.1">
    <property type="nucleotide sequence ID" value="NZ_LLZH01000321.1"/>
</dbReference>
<dbReference type="SUPFAM" id="SSF47384">
    <property type="entry name" value="Homodimeric domain of signal transducing histidine kinase"/>
    <property type="match status" value="1"/>
</dbReference>
<dbReference type="InterPro" id="IPR003661">
    <property type="entry name" value="HisK_dim/P_dom"/>
</dbReference>
<keyword evidence="4" id="KW-0597">Phosphoprotein</keyword>
<accession>A0A124G807</accession>
<proteinExistence type="predicted"/>
<feature type="region of interest" description="Disordered" evidence="11">
    <location>
        <begin position="272"/>
        <end position="357"/>
    </location>
</feature>
<comment type="caution">
    <text evidence="15">The sequence shown here is derived from an EMBL/GenBank/DDBJ whole genome shotgun (WGS) entry which is preliminary data.</text>
</comment>
<name>A0A124G807_9ACTN</name>
<dbReference type="PANTHER" id="PTHR45436">
    <property type="entry name" value="SENSOR HISTIDINE KINASE YKOH"/>
    <property type="match status" value="1"/>
</dbReference>
<keyword evidence="7 15" id="KW-0418">Kinase</keyword>
<feature type="domain" description="HAMP" evidence="14">
    <location>
        <begin position="186"/>
        <end position="239"/>
    </location>
</feature>
<evidence type="ECO:0000256" key="11">
    <source>
        <dbReference type="SAM" id="MobiDB-lite"/>
    </source>
</evidence>
<feature type="transmembrane region" description="Helical" evidence="12">
    <location>
        <begin position="16"/>
        <end position="38"/>
    </location>
</feature>
<dbReference type="InterPro" id="IPR005467">
    <property type="entry name" value="His_kinase_dom"/>
</dbReference>
<dbReference type="SUPFAM" id="SSF158472">
    <property type="entry name" value="HAMP domain-like"/>
    <property type="match status" value="1"/>
</dbReference>
<dbReference type="Gene3D" id="3.30.565.10">
    <property type="entry name" value="Histidine kinase-like ATPase, C-terminal domain"/>
    <property type="match status" value="1"/>
</dbReference>
<feature type="transmembrane region" description="Helical" evidence="12">
    <location>
        <begin position="161"/>
        <end position="186"/>
    </location>
</feature>
<dbReference type="AlphaFoldDB" id="A0A124G807"/>
<evidence type="ECO:0000313" key="16">
    <source>
        <dbReference type="Proteomes" id="UP000053244"/>
    </source>
</evidence>
<evidence type="ECO:0000256" key="3">
    <source>
        <dbReference type="ARBA" id="ARBA00012438"/>
    </source>
</evidence>
<keyword evidence="9" id="KW-0902">Two-component regulatory system</keyword>
<evidence type="ECO:0000256" key="5">
    <source>
        <dbReference type="ARBA" id="ARBA00022679"/>
    </source>
</evidence>
<evidence type="ECO:0000259" key="13">
    <source>
        <dbReference type="PROSITE" id="PS50109"/>
    </source>
</evidence>